<protein>
    <submittedName>
        <fullName evidence="1">Uncharacterized protein</fullName>
    </submittedName>
</protein>
<evidence type="ECO:0000313" key="2">
    <source>
        <dbReference type="Proteomes" id="UP000006538"/>
    </source>
</evidence>
<dbReference type="EMBL" id="GU075905">
    <property type="protein sequence ID" value="ADO99811.1"/>
    <property type="molecule type" value="Genomic_DNA"/>
</dbReference>
<dbReference type="GeneID" id="10327904"/>
<dbReference type="Proteomes" id="UP000006538">
    <property type="component" value="Segment"/>
</dbReference>
<dbReference type="KEGG" id="vg:10327904"/>
<organism evidence="1 2">
    <name type="scientific">Prochlorococcus phage P-HM2</name>
    <dbReference type="NCBI Taxonomy" id="445696"/>
    <lineage>
        <taxon>Viruses</taxon>
        <taxon>Duplodnaviria</taxon>
        <taxon>Heunggongvirae</taxon>
        <taxon>Uroviricota</taxon>
        <taxon>Caudoviricetes</taxon>
        <taxon>Eurybiavirus</taxon>
        <taxon>Eurybiavirus PHM2</taxon>
    </lineage>
</organism>
<gene>
    <name evidence="1" type="ORF">PHM2_033</name>
</gene>
<name>E3SSN3_9CAUD</name>
<reference evidence="1 2" key="1">
    <citation type="journal article" date="2010" name="Environ. Microbiol.">
        <title>Genomic analysis of oceanic cyanobacterial myoviruses compared with T4-like myoviruses from diverse hosts and environments.</title>
        <authorList>
            <person name="Sullivan M.B."/>
            <person name="Huang K.H."/>
            <person name="Ignacio-Espinoza J.C."/>
            <person name="Berlin A.M."/>
            <person name="Kelly L."/>
            <person name="Weigele P.R."/>
            <person name="DeFrancesco A.S."/>
            <person name="Kern S.E."/>
            <person name="Thompson L.R."/>
            <person name="Young S."/>
            <person name="Yandava C."/>
            <person name="Fu R."/>
            <person name="Krastins B."/>
            <person name="Chase M."/>
            <person name="Sarracino D."/>
            <person name="Osburne M.S."/>
            <person name="Henn M.R."/>
            <person name="Chisholm S.W."/>
        </authorList>
    </citation>
    <scope>NUCLEOTIDE SEQUENCE [LARGE SCALE GENOMIC DNA]</scope>
    <source>
        <strain evidence="1">M4-259</strain>
    </source>
</reference>
<dbReference type="RefSeq" id="YP_004323402.1">
    <property type="nucleotide sequence ID" value="NC_015284.1"/>
</dbReference>
<evidence type="ECO:0000313" key="1">
    <source>
        <dbReference type="EMBL" id="ADO99811.1"/>
    </source>
</evidence>
<accession>E3SSN3</accession>
<keyword evidence="2" id="KW-1185">Reference proteome</keyword>
<dbReference type="OrthoDB" id="31691at10239"/>
<proteinExistence type="predicted"/>
<sequence length="350" mass="37264">MATKQNGVLATFTPTVSKYTNKTTTNALGQITATAWMMYTVPAATLMSGKLLVSNNTGGAATINVGLVEQTEVLQLDALASQPNDPNTGSSYTGYGQLSFPSGSVNDYTTSIAIKYSNLANGPFQVGEVLSWTNSNRGAGAAANMTGIIHYVDATNSKLWLRNMTHPLALELPSGDHQFTGGTSNATCSIGTSYAGTTVNVGHSGKVRFYDSLTGRIFFNNIEFRNNLDYAYLYDNDANENREQNNNNVNRSNGRIWRPVATTTTEYNNAGGASTPATEFIDANGVELLISGVSQCAAEQFIVQDKSVNDNDTYELSGLVLGAHQSVFVSSSAAVTFNLIGFEEVAEVAS</sequence>